<evidence type="ECO:0000256" key="4">
    <source>
        <dbReference type="ARBA" id="ARBA00022723"/>
    </source>
</evidence>
<gene>
    <name evidence="12" type="ORF">B3C1_15342</name>
</gene>
<evidence type="ECO:0000256" key="9">
    <source>
        <dbReference type="ARBA" id="ARBA00023211"/>
    </source>
</evidence>
<comment type="cofactor">
    <cofactor evidence="2">
        <name>Mg(2+)</name>
        <dbReference type="ChEBI" id="CHEBI:18420"/>
    </cofactor>
</comment>
<sequence length="292" mass="30498">MRVAILSAKAELHSTQRLVAAAKDRGLDPKVLSPLGCQLILDTQEGPALYYQGQRQPAFAAVLPRVGHELTLLGAMVLRHLQTQGSYSPTGASALLSARDKFHALQLLLAQGLPMPATAFGSDPEQIPLLMAQVGGAPLVIKVLEGSQGIGVSLADSPQAARSTLEAFLGAKVNVLVQEFIGECAGQDLRLLVIGDKVVAAMARQAQQGDFRANLHCGGQAQAVVPTPEECAIAIKAAHTLGLGIAGVDLLRSHRGPLLLEVNSSPGIEGIEKATGLDIAGLMVDFVLAHCR</sequence>
<evidence type="ECO:0000256" key="2">
    <source>
        <dbReference type="ARBA" id="ARBA00001946"/>
    </source>
</evidence>
<dbReference type="PANTHER" id="PTHR21621:SF7">
    <property type="entry name" value="RIBOSOMAL PROTEIN BS6--L-GLUTAMATE LIGASE"/>
    <property type="match status" value="1"/>
</dbReference>
<evidence type="ECO:0000313" key="13">
    <source>
        <dbReference type="Proteomes" id="UP000006755"/>
    </source>
</evidence>
<dbReference type="PROSITE" id="PS50975">
    <property type="entry name" value="ATP_GRASP"/>
    <property type="match status" value="1"/>
</dbReference>
<dbReference type="GO" id="GO:0005524">
    <property type="term" value="F:ATP binding"/>
    <property type="evidence" value="ECO:0007669"/>
    <property type="project" value="UniProtKB-UniRule"/>
</dbReference>
<protein>
    <submittedName>
        <fullName evidence="12">Alpha-L-glutamate ligase</fullName>
    </submittedName>
</protein>
<evidence type="ECO:0000256" key="1">
    <source>
        <dbReference type="ARBA" id="ARBA00001936"/>
    </source>
</evidence>
<evidence type="ECO:0000256" key="3">
    <source>
        <dbReference type="ARBA" id="ARBA00022598"/>
    </source>
</evidence>
<dbReference type="InterPro" id="IPR041107">
    <property type="entry name" value="Rimk_N"/>
</dbReference>
<dbReference type="eggNOG" id="COG0189">
    <property type="taxonomic scope" value="Bacteria"/>
</dbReference>
<dbReference type="Gene3D" id="3.30.1490.20">
    <property type="entry name" value="ATP-grasp fold, A domain"/>
    <property type="match status" value="1"/>
</dbReference>
<organism evidence="12 13">
    <name type="scientific">Gallaecimonas xiamenensis 3-C-1</name>
    <dbReference type="NCBI Taxonomy" id="745411"/>
    <lineage>
        <taxon>Bacteria</taxon>
        <taxon>Pseudomonadati</taxon>
        <taxon>Pseudomonadota</taxon>
        <taxon>Gammaproteobacteria</taxon>
        <taxon>Enterobacterales</taxon>
        <taxon>Gallaecimonadaceae</taxon>
        <taxon>Gallaecimonas</taxon>
    </lineage>
</organism>
<dbReference type="RefSeq" id="WP_008485945.1">
    <property type="nucleotide sequence ID" value="NZ_AMRI01000024.1"/>
</dbReference>
<evidence type="ECO:0000256" key="5">
    <source>
        <dbReference type="ARBA" id="ARBA00022741"/>
    </source>
</evidence>
<dbReference type="InterPro" id="IPR013651">
    <property type="entry name" value="ATP-grasp_RimK-type"/>
</dbReference>
<dbReference type="STRING" id="745411.B3C1_15342"/>
<keyword evidence="8" id="KW-0648">Protein biosynthesis</keyword>
<dbReference type="Pfam" id="PF08443">
    <property type="entry name" value="RimK"/>
    <property type="match status" value="1"/>
</dbReference>
<dbReference type="OrthoDB" id="3865600at2"/>
<dbReference type="Gene3D" id="3.40.50.20">
    <property type="match status" value="1"/>
</dbReference>
<dbReference type="SUPFAM" id="SSF56059">
    <property type="entry name" value="Glutathione synthetase ATP-binding domain-like"/>
    <property type="match status" value="1"/>
</dbReference>
<evidence type="ECO:0000256" key="10">
    <source>
        <dbReference type="PROSITE-ProRule" id="PRU00409"/>
    </source>
</evidence>
<dbReference type="PANTHER" id="PTHR21621">
    <property type="entry name" value="RIBOSOMAL PROTEIN S6 MODIFICATION PROTEIN"/>
    <property type="match status" value="1"/>
</dbReference>
<keyword evidence="4" id="KW-0479">Metal-binding</keyword>
<reference evidence="12 13" key="1">
    <citation type="journal article" date="2012" name="J. Bacteriol.">
        <title>Genome Sequence of Gallaecimonas xiamenensis Type Strain 3-C-1.</title>
        <authorList>
            <person name="Lai Q."/>
            <person name="Wang L."/>
            <person name="Wang W."/>
            <person name="Shao Z."/>
        </authorList>
    </citation>
    <scope>NUCLEOTIDE SEQUENCE [LARGE SCALE GENOMIC DNA]</scope>
    <source>
        <strain evidence="12 13">3-C-1</strain>
    </source>
</reference>
<evidence type="ECO:0000256" key="6">
    <source>
        <dbReference type="ARBA" id="ARBA00022840"/>
    </source>
</evidence>
<dbReference type="GO" id="GO:0009432">
    <property type="term" value="P:SOS response"/>
    <property type="evidence" value="ECO:0007669"/>
    <property type="project" value="TreeGrafter"/>
</dbReference>
<keyword evidence="9" id="KW-0464">Manganese</keyword>
<evidence type="ECO:0000256" key="8">
    <source>
        <dbReference type="ARBA" id="ARBA00022917"/>
    </source>
</evidence>
<proteinExistence type="predicted"/>
<dbReference type="Proteomes" id="UP000006755">
    <property type="component" value="Unassembled WGS sequence"/>
</dbReference>
<evidence type="ECO:0000256" key="7">
    <source>
        <dbReference type="ARBA" id="ARBA00022842"/>
    </source>
</evidence>
<keyword evidence="3 12" id="KW-0436">Ligase</keyword>
<dbReference type="InterPro" id="IPR011761">
    <property type="entry name" value="ATP-grasp"/>
</dbReference>
<dbReference type="PATRIC" id="fig|745411.4.peg.3018"/>
<dbReference type="GO" id="GO:0006412">
    <property type="term" value="P:translation"/>
    <property type="evidence" value="ECO:0007669"/>
    <property type="project" value="UniProtKB-KW"/>
</dbReference>
<keyword evidence="6 10" id="KW-0067">ATP-binding</keyword>
<keyword evidence="13" id="KW-1185">Reference proteome</keyword>
<dbReference type="EMBL" id="AMRI01000024">
    <property type="protein sequence ID" value="EKE69498.1"/>
    <property type="molecule type" value="Genomic_DNA"/>
</dbReference>
<dbReference type="Pfam" id="PF18030">
    <property type="entry name" value="Rimk_N"/>
    <property type="match status" value="1"/>
</dbReference>
<keyword evidence="7" id="KW-0460">Magnesium</keyword>
<evidence type="ECO:0000313" key="12">
    <source>
        <dbReference type="EMBL" id="EKE69498.1"/>
    </source>
</evidence>
<dbReference type="GO" id="GO:0005737">
    <property type="term" value="C:cytoplasm"/>
    <property type="evidence" value="ECO:0007669"/>
    <property type="project" value="TreeGrafter"/>
</dbReference>
<name>K2J320_9GAMM</name>
<dbReference type="GO" id="GO:0018169">
    <property type="term" value="F:ribosomal S6-glutamic acid ligase activity"/>
    <property type="evidence" value="ECO:0007669"/>
    <property type="project" value="TreeGrafter"/>
</dbReference>
<evidence type="ECO:0000259" key="11">
    <source>
        <dbReference type="PROSITE" id="PS50975"/>
    </source>
</evidence>
<comment type="caution">
    <text evidence="12">The sequence shown here is derived from an EMBL/GenBank/DDBJ whole genome shotgun (WGS) entry which is preliminary data.</text>
</comment>
<accession>K2J320</accession>
<comment type="cofactor">
    <cofactor evidence="1">
        <name>Mn(2+)</name>
        <dbReference type="ChEBI" id="CHEBI:29035"/>
    </cofactor>
</comment>
<dbReference type="GO" id="GO:0046872">
    <property type="term" value="F:metal ion binding"/>
    <property type="evidence" value="ECO:0007669"/>
    <property type="project" value="UniProtKB-KW"/>
</dbReference>
<keyword evidence="5 10" id="KW-0547">Nucleotide-binding</keyword>
<dbReference type="InterPro" id="IPR004666">
    <property type="entry name" value="Rp_bS6_RimK/Lys_biosynth_LsyX"/>
</dbReference>
<feature type="domain" description="ATP-grasp" evidence="11">
    <location>
        <begin position="105"/>
        <end position="288"/>
    </location>
</feature>
<dbReference type="Gene3D" id="3.30.470.20">
    <property type="entry name" value="ATP-grasp fold, B domain"/>
    <property type="match status" value="1"/>
</dbReference>
<dbReference type="InterPro" id="IPR013815">
    <property type="entry name" value="ATP_grasp_subdomain_1"/>
</dbReference>
<dbReference type="NCBIfam" id="TIGR00768">
    <property type="entry name" value="rimK_fam"/>
    <property type="match status" value="1"/>
</dbReference>
<dbReference type="AlphaFoldDB" id="K2J320"/>